<dbReference type="EC" id="2.7.4.16" evidence="3"/>
<accession>A0A3B0ZKW1</accession>
<dbReference type="CDD" id="cd02194">
    <property type="entry name" value="ThiL"/>
    <property type="match status" value="1"/>
</dbReference>
<sequence length="335" mass="36271">MPNEFELIRRYFAERTIKRADVITGIGDDAAVLTIPANEKLIVAVDTLVSGVHFSVDAIPYDIGYKALAVNLSDLAAMAAIPRWMTLSLTLPECSEPWLKDFSEGLLALAEEFSIELIGGDTTRGPLTVTVQLMGVQSQDKPSLLRSGARPGDLIYVTGFLGDAGLGLLVSQGKLAADKIFEAALERLHRPRARVEFGQTLSGLATSGIDISDGFLADLGHILEANHVGARLYFDAIPLSSAYQYLKKEGLIHQLETRVVEPDYAPCLQFALSAGDDYELCFTIPPNKKEQLTLMASSTSCMITQVGLIEEGEAITGVDALGHEIPLMKSGYQHF</sequence>
<organism evidence="3">
    <name type="scientific">hydrothermal vent metagenome</name>
    <dbReference type="NCBI Taxonomy" id="652676"/>
    <lineage>
        <taxon>unclassified sequences</taxon>
        <taxon>metagenomes</taxon>
        <taxon>ecological metagenomes</taxon>
    </lineage>
</organism>
<gene>
    <name evidence="3" type="ORF">MNBD_GAMMA16-1019</name>
</gene>
<dbReference type="Pfam" id="PF00586">
    <property type="entry name" value="AIRS"/>
    <property type="match status" value="1"/>
</dbReference>
<dbReference type="InterPro" id="IPR036676">
    <property type="entry name" value="PurM-like_C_sf"/>
</dbReference>
<name>A0A3B0ZKW1_9ZZZZ</name>
<dbReference type="InterPro" id="IPR010918">
    <property type="entry name" value="PurM-like_C_dom"/>
</dbReference>
<dbReference type="SUPFAM" id="SSF56042">
    <property type="entry name" value="PurM C-terminal domain-like"/>
    <property type="match status" value="1"/>
</dbReference>
<evidence type="ECO:0000259" key="2">
    <source>
        <dbReference type="Pfam" id="PF02769"/>
    </source>
</evidence>
<feature type="domain" description="PurM-like N-terminal" evidence="1">
    <location>
        <begin position="27"/>
        <end position="136"/>
    </location>
</feature>
<dbReference type="Pfam" id="PF02769">
    <property type="entry name" value="AIRS_C"/>
    <property type="match status" value="1"/>
</dbReference>
<dbReference type="PANTHER" id="PTHR30270:SF0">
    <property type="entry name" value="THIAMINE-MONOPHOSPHATE KINASE"/>
    <property type="match status" value="1"/>
</dbReference>
<dbReference type="GO" id="GO:0009030">
    <property type="term" value="F:thiamine-phosphate kinase activity"/>
    <property type="evidence" value="ECO:0007669"/>
    <property type="project" value="UniProtKB-EC"/>
</dbReference>
<dbReference type="NCBIfam" id="TIGR01379">
    <property type="entry name" value="thiL"/>
    <property type="match status" value="1"/>
</dbReference>
<evidence type="ECO:0000259" key="1">
    <source>
        <dbReference type="Pfam" id="PF00586"/>
    </source>
</evidence>
<dbReference type="InterPro" id="IPR036921">
    <property type="entry name" value="PurM-like_N_sf"/>
</dbReference>
<protein>
    <submittedName>
        <fullName evidence="3">Thiamine-monophosphate kinase</fullName>
        <ecNumber evidence="3">2.7.4.16</ecNumber>
    </submittedName>
</protein>
<reference evidence="3" key="1">
    <citation type="submission" date="2018-06" db="EMBL/GenBank/DDBJ databases">
        <authorList>
            <person name="Zhirakovskaya E."/>
        </authorList>
    </citation>
    <scope>NUCLEOTIDE SEQUENCE</scope>
</reference>
<dbReference type="Gene3D" id="3.30.1330.10">
    <property type="entry name" value="PurM-like, N-terminal domain"/>
    <property type="match status" value="1"/>
</dbReference>
<dbReference type="HAMAP" id="MF_02128">
    <property type="entry name" value="TMP_kinase"/>
    <property type="match status" value="1"/>
</dbReference>
<dbReference type="InterPro" id="IPR016188">
    <property type="entry name" value="PurM-like_N"/>
</dbReference>
<proteinExistence type="inferred from homology"/>
<feature type="domain" description="PurM-like C-terminal" evidence="2">
    <location>
        <begin position="150"/>
        <end position="313"/>
    </location>
</feature>
<evidence type="ECO:0000313" key="3">
    <source>
        <dbReference type="EMBL" id="VAW88883.1"/>
    </source>
</evidence>
<dbReference type="AlphaFoldDB" id="A0A3B0ZKW1"/>
<dbReference type="InterPro" id="IPR006283">
    <property type="entry name" value="ThiL-like"/>
</dbReference>
<dbReference type="PANTHER" id="PTHR30270">
    <property type="entry name" value="THIAMINE-MONOPHOSPHATE KINASE"/>
    <property type="match status" value="1"/>
</dbReference>
<keyword evidence="3" id="KW-0808">Transferase</keyword>
<dbReference type="Gene3D" id="3.90.650.10">
    <property type="entry name" value="PurM-like C-terminal domain"/>
    <property type="match status" value="1"/>
</dbReference>
<dbReference type="PIRSF" id="PIRSF005303">
    <property type="entry name" value="Thiam_monoph_kin"/>
    <property type="match status" value="1"/>
</dbReference>
<dbReference type="SUPFAM" id="SSF55326">
    <property type="entry name" value="PurM N-terminal domain-like"/>
    <property type="match status" value="1"/>
</dbReference>
<dbReference type="GO" id="GO:0009228">
    <property type="term" value="P:thiamine biosynthetic process"/>
    <property type="evidence" value="ECO:0007669"/>
    <property type="project" value="InterPro"/>
</dbReference>
<keyword evidence="3" id="KW-0418">Kinase</keyword>
<dbReference type="EMBL" id="UOFO01000152">
    <property type="protein sequence ID" value="VAW88883.1"/>
    <property type="molecule type" value="Genomic_DNA"/>
</dbReference>